<dbReference type="WBParaSite" id="TREG1_93450.1">
    <property type="protein sequence ID" value="TREG1_93450.1"/>
    <property type="gene ID" value="TREG1_93450"/>
</dbReference>
<keyword evidence="8" id="KW-0472">Membrane</keyword>
<dbReference type="CDD" id="cd22209">
    <property type="entry name" value="EMC10"/>
    <property type="match status" value="1"/>
</dbReference>
<dbReference type="Pfam" id="PF21203">
    <property type="entry name" value="ECM10"/>
    <property type="match status" value="1"/>
</dbReference>
<dbReference type="PANTHER" id="PTHR21397:SF4">
    <property type="entry name" value="ER MEMBRANE PROTEIN COMPLEX SUBUNIT 10"/>
    <property type="match status" value="1"/>
</dbReference>
<dbReference type="Proteomes" id="UP000050795">
    <property type="component" value="Unassembled WGS sequence"/>
</dbReference>
<evidence type="ECO:0000313" key="10">
    <source>
        <dbReference type="Proteomes" id="UP000050795"/>
    </source>
</evidence>
<comment type="subcellular location">
    <subcellularLocation>
        <location evidence="1">Endoplasmic reticulum membrane</location>
        <topology evidence="1">Single-pass type I membrane protein</topology>
    </subcellularLocation>
</comment>
<keyword evidence="7" id="KW-1133">Transmembrane helix</keyword>
<dbReference type="PANTHER" id="PTHR21397">
    <property type="entry name" value="CHROMATIN COMPLEXES SUBUNIT BAP18-RELATED"/>
    <property type="match status" value="1"/>
</dbReference>
<evidence type="ECO:0000256" key="5">
    <source>
        <dbReference type="ARBA" id="ARBA00022729"/>
    </source>
</evidence>
<keyword evidence="4" id="KW-0812">Transmembrane</keyword>
<dbReference type="AlphaFoldDB" id="A0AA85KKE4"/>
<evidence type="ECO:0000256" key="6">
    <source>
        <dbReference type="ARBA" id="ARBA00022824"/>
    </source>
</evidence>
<keyword evidence="5 9" id="KW-0732">Signal</keyword>
<keyword evidence="10" id="KW-1185">Reference proteome</keyword>
<evidence type="ECO:0000256" key="7">
    <source>
        <dbReference type="ARBA" id="ARBA00022989"/>
    </source>
</evidence>
<evidence type="ECO:0000256" key="3">
    <source>
        <dbReference type="ARBA" id="ARBA00020105"/>
    </source>
</evidence>
<feature type="chain" id="PRO_5041673252" description="ER membrane protein complex subunit 10" evidence="9">
    <location>
        <begin position="19"/>
        <end position="199"/>
    </location>
</feature>
<sequence length="199" mass="22114">MFLAWCLVHVLSLSSVYAYDNSASTYLLEHSLLEDGAFSQLNGIMIKSSSGVLSLVSDGHSFTANEKQLLLESAKAGRLYTIRIPISDKEFVESSILACQLVASRMKLKLTLSVNDVGNPVAIHLSTSKYDCPSDTSINHLDLPDISVNFEIQKPKLGSSPETAKYLERLERQREEMARAEQSDNRSFFAKYCLLLICT</sequence>
<protein>
    <recommendedName>
        <fullName evidence="3">ER membrane protein complex subunit 10</fullName>
    </recommendedName>
</protein>
<organism evidence="10 11">
    <name type="scientific">Trichobilharzia regenti</name>
    <name type="common">Nasal bird schistosome</name>
    <dbReference type="NCBI Taxonomy" id="157069"/>
    <lineage>
        <taxon>Eukaryota</taxon>
        <taxon>Metazoa</taxon>
        <taxon>Spiralia</taxon>
        <taxon>Lophotrochozoa</taxon>
        <taxon>Platyhelminthes</taxon>
        <taxon>Trematoda</taxon>
        <taxon>Digenea</taxon>
        <taxon>Strigeidida</taxon>
        <taxon>Schistosomatoidea</taxon>
        <taxon>Schistosomatidae</taxon>
        <taxon>Trichobilharzia</taxon>
    </lineage>
</organism>
<evidence type="ECO:0000313" key="11">
    <source>
        <dbReference type="WBParaSite" id="TREG1_93450.1"/>
    </source>
</evidence>
<name>A0AA85KKE4_TRIRE</name>
<proteinExistence type="inferred from homology"/>
<dbReference type="GO" id="GO:0005789">
    <property type="term" value="C:endoplasmic reticulum membrane"/>
    <property type="evidence" value="ECO:0007669"/>
    <property type="project" value="UniProtKB-SubCell"/>
</dbReference>
<reference evidence="11" key="2">
    <citation type="submission" date="2023-11" db="UniProtKB">
        <authorList>
            <consortium name="WormBaseParasite"/>
        </authorList>
    </citation>
    <scope>IDENTIFICATION</scope>
</reference>
<feature type="signal peptide" evidence="9">
    <location>
        <begin position="1"/>
        <end position="18"/>
    </location>
</feature>
<evidence type="ECO:0000256" key="1">
    <source>
        <dbReference type="ARBA" id="ARBA00004115"/>
    </source>
</evidence>
<keyword evidence="6" id="KW-0256">Endoplasmic reticulum</keyword>
<comment type="similarity">
    <text evidence="2">Belongs to the EMC10 family.</text>
</comment>
<reference evidence="10" key="1">
    <citation type="submission" date="2022-06" db="EMBL/GenBank/DDBJ databases">
        <authorList>
            <person name="Berger JAMES D."/>
            <person name="Berger JAMES D."/>
        </authorList>
    </citation>
    <scope>NUCLEOTIDE SEQUENCE [LARGE SCALE GENOMIC DNA]</scope>
</reference>
<accession>A0AA85KKE4</accession>
<evidence type="ECO:0000256" key="9">
    <source>
        <dbReference type="SAM" id="SignalP"/>
    </source>
</evidence>
<evidence type="ECO:0000256" key="8">
    <source>
        <dbReference type="ARBA" id="ARBA00023136"/>
    </source>
</evidence>
<evidence type="ECO:0000256" key="2">
    <source>
        <dbReference type="ARBA" id="ARBA00007695"/>
    </source>
</evidence>
<evidence type="ECO:0000256" key="4">
    <source>
        <dbReference type="ARBA" id="ARBA00022692"/>
    </source>
</evidence>